<dbReference type="InterPro" id="IPR004089">
    <property type="entry name" value="MCPsignal_dom"/>
</dbReference>
<evidence type="ECO:0000256" key="7">
    <source>
        <dbReference type="ARBA" id="ARBA00023136"/>
    </source>
</evidence>
<evidence type="ECO:0000313" key="14">
    <source>
        <dbReference type="Proteomes" id="UP000198985"/>
    </source>
</evidence>
<accession>A0A1H5KCK6</accession>
<dbReference type="RefSeq" id="WP_084323401.1">
    <property type="nucleotide sequence ID" value="NZ_FNTY01000002.1"/>
</dbReference>
<evidence type="ECO:0000256" key="6">
    <source>
        <dbReference type="ARBA" id="ARBA00022989"/>
    </source>
</evidence>
<dbReference type="InterPro" id="IPR003122">
    <property type="entry name" value="Tar_rcpt_lig-bd"/>
</dbReference>
<dbReference type="Proteomes" id="UP000198985">
    <property type="component" value="Unassembled WGS sequence"/>
</dbReference>
<dbReference type="GO" id="GO:0005886">
    <property type="term" value="C:plasma membrane"/>
    <property type="evidence" value="ECO:0007669"/>
    <property type="project" value="UniProtKB-SubCell"/>
</dbReference>
<dbReference type="GO" id="GO:0007165">
    <property type="term" value="P:signal transduction"/>
    <property type="evidence" value="ECO:0007669"/>
    <property type="project" value="UniProtKB-KW"/>
</dbReference>
<dbReference type="GO" id="GO:0006935">
    <property type="term" value="P:chemotaxis"/>
    <property type="evidence" value="ECO:0007669"/>
    <property type="project" value="InterPro"/>
</dbReference>
<protein>
    <submittedName>
        <fullName evidence="13">Methyl-accepting chemotaxis protein</fullName>
    </submittedName>
</protein>
<reference evidence="13 14" key="1">
    <citation type="submission" date="2016-10" db="EMBL/GenBank/DDBJ databases">
        <authorList>
            <person name="de Groot N.N."/>
        </authorList>
    </citation>
    <scope>NUCLEOTIDE SEQUENCE [LARGE SCALE GENOMIC DNA]</scope>
    <source>
        <strain evidence="13 14">BS3662</strain>
    </source>
</reference>
<comment type="similarity">
    <text evidence="9">Belongs to the methyl-accepting chemotaxis (MCP) protein family.</text>
</comment>
<dbReference type="Pfam" id="PF00015">
    <property type="entry name" value="MCPsignal"/>
    <property type="match status" value="1"/>
</dbReference>
<proteinExistence type="inferred from homology"/>
<dbReference type="AlphaFoldDB" id="A0A1H5KCK6"/>
<evidence type="ECO:0000256" key="5">
    <source>
        <dbReference type="ARBA" id="ARBA00022692"/>
    </source>
</evidence>
<dbReference type="InterPro" id="IPR004090">
    <property type="entry name" value="Chemotax_Me-accpt_rcpt"/>
</dbReference>
<dbReference type="GO" id="GO:0004888">
    <property type="term" value="F:transmembrane signaling receptor activity"/>
    <property type="evidence" value="ECO:0007669"/>
    <property type="project" value="InterPro"/>
</dbReference>
<evidence type="ECO:0000256" key="1">
    <source>
        <dbReference type="ARBA" id="ARBA00004429"/>
    </source>
</evidence>
<evidence type="ECO:0000256" key="2">
    <source>
        <dbReference type="ARBA" id="ARBA00022475"/>
    </source>
</evidence>
<keyword evidence="6 11" id="KW-1133">Transmembrane helix</keyword>
<dbReference type="PROSITE" id="PS50111">
    <property type="entry name" value="CHEMOTAXIS_TRANSDUC_2"/>
    <property type="match status" value="1"/>
</dbReference>
<gene>
    <name evidence="13" type="ORF">SAMN04490194_3102</name>
</gene>
<dbReference type="Pfam" id="PF02203">
    <property type="entry name" value="TarH"/>
    <property type="match status" value="1"/>
</dbReference>
<keyword evidence="3" id="KW-0488">Methylation</keyword>
<dbReference type="Gene3D" id="1.10.287.950">
    <property type="entry name" value="Methyl-accepting chemotaxis protein"/>
    <property type="match status" value="1"/>
</dbReference>
<evidence type="ECO:0000256" key="8">
    <source>
        <dbReference type="ARBA" id="ARBA00023224"/>
    </source>
</evidence>
<evidence type="ECO:0000313" key="13">
    <source>
        <dbReference type="EMBL" id="SEE61831.1"/>
    </source>
</evidence>
<dbReference type="SUPFAM" id="SSF58104">
    <property type="entry name" value="Methyl-accepting chemotaxis protein (MCP) signaling domain"/>
    <property type="match status" value="1"/>
</dbReference>
<dbReference type="FunFam" id="1.10.287.950:FF:000001">
    <property type="entry name" value="Methyl-accepting chemotaxis sensory transducer"/>
    <property type="match status" value="1"/>
</dbReference>
<evidence type="ECO:0000256" key="3">
    <source>
        <dbReference type="ARBA" id="ARBA00022481"/>
    </source>
</evidence>
<feature type="domain" description="Methyl-accepting transducer" evidence="12">
    <location>
        <begin position="270"/>
        <end position="506"/>
    </location>
</feature>
<sequence>MESWKIRTHLLVLTSTLLLGLLCVGGLGLLGMQSAVHSLETVYLDRVVPLRDLKKIADLYAVDIVDATHKARNGNFTNAESLTRIEQAQREIDQTWQAYKSTTLIPAETRLIAQINPLMEATRGPLQNLQGMLRQNDNAGLARFATDQLYPLIDPLSAKFSELIEVQLVESKYQFEQNQIAYTSSLQLSLLILAMALIAGVAYTFLFSRLLSRQLGAEPAELAAISSNIALGKLAATQFDQQQQTTTGVLHSVQAMRHSLSEMIGKISQASEQIEGATLQLSASSEQGMSSAALQSETASSMAATVEELSVSITHIADNARQAQSTAQKAGEITSEGMEVMQASIQEMDQIADLVAQSSSDIDQLAIQSNDISLIVGVIRGIAEQTNLLALNAAIEAARAGEQGRGFAVVADEVRSLAARTAQSTTEIVALVSTIQNGMVKAKDSMAAGCERVTHGQKLVESAGLSMGRIKGALDESLAAVSFISLSLQEQRAASEQVACNVEKVAQSVEENATAQGGIVRTTQELKAMSDGLGVILQRFSF</sequence>
<dbReference type="PANTHER" id="PTHR32089:SF119">
    <property type="entry name" value="METHYL-ACCEPTING CHEMOTAXIS PROTEIN CTPL"/>
    <property type="match status" value="1"/>
</dbReference>
<dbReference type="PANTHER" id="PTHR32089">
    <property type="entry name" value="METHYL-ACCEPTING CHEMOTAXIS PROTEIN MCPB"/>
    <property type="match status" value="1"/>
</dbReference>
<evidence type="ECO:0000256" key="9">
    <source>
        <dbReference type="ARBA" id="ARBA00029447"/>
    </source>
</evidence>
<keyword evidence="4" id="KW-0997">Cell inner membrane</keyword>
<organism evidence="13 14">
    <name type="scientific">Pseudomonas migulae</name>
    <dbReference type="NCBI Taxonomy" id="78543"/>
    <lineage>
        <taxon>Bacteria</taxon>
        <taxon>Pseudomonadati</taxon>
        <taxon>Pseudomonadota</taxon>
        <taxon>Gammaproteobacteria</taxon>
        <taxon>Pseudomonadales</taxon>
        <taxon>Pseudomonadaceae</taxon>
        <taxon>Pseudomonas</taxon>
    </lineage>
</organism>
<keyword evidence="5 11" id="KW-0812">Transmembrane</keyword>
<comment type="subcellular location">
    <subcellularLocation>
        <location evidence="1">Cell inner membrane</location>
        <topology evidence="1">Multi-pass membrane protein</topology>
    </subcellularLocation>
</comment>
<dbReference type="CDD" id="cd11386">
    <property type="entry name" value="MCP_signal"/>
    <property type="match status" value="1"/>
</dbReference>
<evidence type="ECO:0000256" key="11">
    <source>
        <dbReference type="SAM" id="Phobius"/>
    </source>
</evidence>
<keyword evidence="8 10" id="KW-0807">Transducer</keyword>
<dbReference type="PRINTS" id="PR00260">
    <property type="entry name" value="CHEMTRNSDUCR"/>
</dbReference>
<dbReference type="SMART" id="SM00283">
    <property type="entry name" value="MA"/>
    <property type="match status" value="1"/>
</dbReference>
<evidence type="ECO:0000256" key="4">
    <source>
        <dbReference type="ARBA" id="ARBA00022519"/>
    </source>
</evidence>
<evidence type="ECO:0000259" key="12">
    <source>
        <dbReference type="PROSITE" id="PS50111"/>
    </source>
</evidence>
<feature type="transmembrane region" description="Helical" evidence="11">
    <location>
        <begin position="186"/>
        <end position="206"/>
    </location>
</feature>
<keyword evidence="2" id="KW-1003">Cell membrane</keyword>
<evidence type="ECO:0000256" key="10">
    <source>
        <dbReference type="PROSITE-ProRule" id="PRU00284"/>
    </source>
</evidence>
<name>A0A1H5KCK6_9PSED</name>
<dbReference type="EMBL" id="FNTY01000002">
    <property type="protein sequence ID" value="SEE61831.1"/>
    <property type="molecule type" value="Genomic_DNA"/>
</dbReference>
<keyword evidence="7 11" id="KW-0472">Membrane</keyword>